<evidence type="ECO:0000256" key="1">
    <source>
        <dbReference type="SAM" id="MobiDB-lite"/>
    </source>
</evidence>
<dbReference type="RefSeq" id="WP_154070955.1">
    <property type="nucleotide sequence ID" value="NZ_FNTI01000001.1"/>
</dbReference>
<gene>
    <name evidence="2" type="ORF">SAMN05444171_0527</name>
</gene>
<organism evidence="2 3">
    <name type="scientific">Bradyrhizobium lablabi</name>
    <dbReference type="NCBI Taxonomy" id="722472"/>
    <lineage>
        <taxon>Bacteria</taxon>
        <taxon>Pseudomonadati</taxon>
        <taxon>Pseudomonadota</taxon>
        <taxon>Alphaproteobacteria</taxon>
        <taxon>Hyphomicrobiales</taxon>
        <taxon>Nitrobacteraceae</taxon>
        <taxon>Bradyrhizobium</taxon>
    </lineage>
</organism>
<name>A0A1M7KY45_9BRAD</name>
<accession>A0A1M7KY45</accession>
<sequence>MASEPSSKPAATGRKPLGTRAPSSLPQIHPPLQNDGQESVRDSHC</sequence>
<dbReference type="Proteomes" id="UP000183208">
    <property type="component" value="Unassembled WGS sequence"/>
</dbReference>
<feature type="region of interest" description="Disordered" evidence="1">
    <location>
        <begin position="1"/>
        <end position="45"/>
    </location>
</feature>
<evidence type="ECO:0000313" key="3">
    <source>
        <dbReference type="Proteomes" id="UP000183208"/>
    </source>
</evidence>
<dbReference type="AlphaFoldDB" id="A0A1M7KY45"/>
<dbReference type="EMBL" id="FNTI01000001">
    <property type="protein sequence ID" value="SEC04585.1"/>
    <property type="molecule type" value="Genomic_DNA"/>
</dbReference>
<proteinExistence type="predicted"/>
<protein>
    <submittedName>
        <fullName evidence="2">Uncharacterized protein</fullName>
    </submittedName>
</protein>
<reference evidence="2 3" key="1">
    <citation type="submission" date="2016-10" db="EMBL/GenBank/DDBJ databases">
        <authorList>
            <person name="de Groot N.N."/>
        </authorList>
    </citation>
    <scope>NUCLEOTIDE SEQUENCE [LARGE SCALE GENOMIC DNA]</scope>
    <source>
        <strain evidence="2 3">GAS522</strain>
    </source>
</reference>
<evidence type="ECO:0000313" key="2">
    <source>
        <dbReference type="EMBL" id="SEC04585.1"/>
    </source>
</evidence>